<dbReference type="EMBL" id="BART01013576">
    <property type="protein sequence ID" value="GAG78656.1"/>
    <property type="molecule type" value="Genomic_DNA"/>
</dbReference>
<dbReference type="AlphaFoldDB" id="X1C2P1"/>
<name>X1C2P1_9ZZZZ</name>
<comment type="caution">
    <text evidence="1">The sequence shown here is derived from an EMBL/GenBank/DDBJ whole genome shotgun (WGS) entry which is preliminary data.</text>
</comment>
<gene>
    <name evidence="1" type="ORF">S01H4_27668</name>
</gene>
<protein>
    <submittedName>
        <fullName evidence="1">Uncharacterized protein</fullName>
    </submittedName>
</protein>
<organism evidence="1">
    <name type="scientific">marine sediment metagenome</name>
    <dbReference type="NCBI Taxonomy" id="412755"/>
    <lineage>
        <taxon>unclassified sequences</taxon>
        <taxon>metagenomes</taxon>
        <taxon>ecological metagenomes</taxon>
    </lineage>
</organism>
<reference evidence="1" key="1">
    <citation type="journal article" date="2014" name="Front. Microbiol.">
        <title>High frequency of phylogenetically diverse reductive dehalogenase-homologous genes in deep subseafloor sedimentary metagenomes.</title>
        <authorList>
            <person name="Kawai M."/>
            <person name="Futagami T."/>
            <person name="Toyoda A."/>
            <person name="Takaki Y."/>
            <person name="Nishi S."/>
            <person name="Hori S."/>
            <person name="Arai W."/>
            <person name="Tsubouchi T."/>
            <person name="Morono Y."/>
            <person name="Uchiyama I."/>
            <person name="Ito T."/>
            <person name="Fujiyama A."/>
            <person name="Inagaki F."/>
            <person name="Takami H."/>
        </authorList>
    </citation>
    <scope>NUCLEOTIDE SEQUENCE</scope>
    <source>
        <strain evidence="1">Expedition CK06-06</strain>
    </source>
</reference>
<sequence>MPKKLGLNWNEGEEWLVIFNKTEIVASFRLAIAAHQFASAHKKDYFYDLEVLTKDVYEWRLEELEEQSTQKPKKTIPEGLE</sequence>
<evidence type="ECO:0000313" key="1">
    <source>
        <dbReference type="EMBL" id="GAG78656.1"/>
    </source>
</evidence>
<proteinExistence type="predicted"/>
<accession>X1C2P1</accession>